<sequence length="141" mass="14416">MPTRYAAIITDDDGREVVSGIGQFEGAAPDLPAGRAEAVGPGVLIGMVRGGPVDAAGGFGFPLGSTGVNGRAIALAMLEKVRSEANKREALPAVSLASATQEPEPARRGKAKPVRVKAAKGKKARKRRAGAAKPAERPAHD</sequence>
<evidence type="ECO:0000313" key="2">
    <source>
        <dbReference type="EMBL" id="MET2825867.1"/>
    </source>
</evidence>
<keyword evidence="3" id="KW-1185">Reference proteome</keyword>
<protein>
    <submittedName>
        <fullName evidence="2">Uncharacterized protein</fullName>
    </submittedName>
</protein>
<organism evidence="2 3">
    <name type="scientific">Mesorhizobium shangrilense</name>
    <dbReference type="NCBI Taxonomy" id="460060"/>
    <lineage>
        <taxon>Bacteria</taxon>
        <taxon>Pseudomonadati</taxon>
        <taxon>Pseudomonadota</taxon>
        <taxon>Alphaproteobacteria</taxon>
        <taxon>Hyphomicrobiales</taxon>
        <taxon>Phyllobacteriaceae</taxon>
        <taxon>Mesorhizobium</taxon>
    </lineage>
</organism>
<accession>A0ABV2D758</accession>
<reference evidence="2 3" key="1">
    <citation type="submission" date="2024-06" db="EMBL/GenBank/DDBJ databases">
        <authorList>
            <person name="Kim D.-U."/>
        </authorList>
    </citation>
    <scope>NUCLEOTIDE SEQUENCE [LARGE SCALE GENOMIC DNA]</scope>
    <source>
        <strain evidence="2 3">KACC15460</strain>
    </source>
</reference>
<feature type="region of interest" description="Disordered" evidence="1">
    <location>
        <begin position="89"/>
        <end position="141"/>
    </location>
</feature>
<dbReference type="RefSeq" id="WP_354457943.1">
    <property type="nucleotide sequence ID" value="NZ_JBEWSZ010000001.1"/>
</dbReference>
<comment type="caution">
    <text evidence="2">The sequence shown here is derived from an EMBL/GenBank/DDBJ whole genome shotgun (WGS) entry which is preliminary data.</text>
</comment>
<proteinExistence type="predicted"/>
<evidence type="ECO:0000256" key="1">
    <source>
        <dbReference type="SAM" id="MobiDB-lite"/>
    </source>
</evidence>
<gene>
    <name evidence="2" type="ORF">ABVQ20_02640</name>
</gene>
<name>A0ABV2D758_9HYPH</name>
<feature type="compositionally biased region" description="Basic residues" evidence="1">
    <location>
        <begin position="108"/>
        <end position="130"/>
    </location>
</feature>
<dbReference type="Proteomes" id="UP001548832">
    <property type="component" value="Unassembled WGS sequence"/>
</dbReference>
<dbReference type="EMBL" id="JBEWSZ010000001">
    <property type="protein sequence ID" value="MET2825867.1"/>
    <property type="molecule type" value="Genomic_DNA"/>
</dbReference>
<evidence type="ECO:0000313" key="3">
    <source>
        <dbReference type="Proteomes" id="UP001548832"/>
    </source>
</evidence>